<evidence type="ECO:0000313" key="1">
    <source>
        <dbReference type="EMBL" id="KKR29828.1"/>
    </source>
</evidence>
<evidence type="ECO:0000313" key="2">
    <source>
        <dbReference type="Proteomes" id="UP000034793"/>
    </source>
</evidence>
<sequence>MTPAQRDDILEGAKKAFFEAMMDGWVGEGNRRSIKTKDDDGYVTITYETEDGKYKVVDRYCTTLSDRSGGTTTIFFRTSLIWIAVWWMAYGGHYPESTIPFLKHALKENYEGRVFNGGRGPAYFPFPPCQEERLYTNHFYGDFTSFRGEESINSFKPNEVGRIGFHKYFGMSFL</sequence>
<dbReference type="Proteomes" id="UP000034793">
    <property type="component" value="Unassembled WGS sequence"/>
</dbReference>
<name>A0A0G0PPJ8_9BACT</name>
<proteinExistence type="predicted"/>
<gene>
    <name evidence="1" type="ORF">UT61_C0021G0019</name>
</gene>
<accession>A0A0G0PPJ8</accession>
<reference evidence="1 2" key="1">
    <citation type="journal article" date="2015" name="Nature">
        <title>rRNA introns, odd ribosomes, and small enigmatic genomes across a large radiation of phyla.</title>
        <authorList>
            <person name="Brown C.T."/>
            <person name="Hug L.A."/>
            <person name="Thomas B.C."/>
            <person name="Sharon I."/>
            <person name="Castelle C.J."/>
            <person name="Singh A."/>
            <person name="Wilkins M.J."/>
            <person name="Williams K.H."/>
            <person name="Banfield J.F."/>
        </authorList>
    </citation>
    <scope>NUCLEOTIDE SEQUENCE [LARGE SCALE GENOMIC DNA]</scope>
</reference>
<dbReference type="EMBL" id="LBXL01000021">
    <property type="protein sequence ID" value="KKR29828.1"/>
    <property type="molecule type" value="Genomic_DNA"/>
</dbReference>
<dbReference type="AlphaFoldDB" id="A0A0G0PPJ8"/>
<comment type="caution">
    <text evidence="1">The sequence shown here is derived from an EMBL/GenBank/DDBJ whole genome shotgun (WGS) entry which is preliminary data.</text>
</comment>
<protein>
    <recommendedName>
        <fullName evidence="3">DUF5680 domain-containing protein</fullName>
    </recommendedName>
</protein>
<evidence type="ECO:0008006" key="3">
    <source>
        <dbReference type="Google" id="ProtNLM"/>
    </source>
</evidence>
<organism evidence="1 2">
    <name type="scientific">Candidatus Woesebacteria bacterium GW2011_GWA1_39_8</name>
    <dbReference type="NCBI Taxonomy" id="1618552"/>
    <lineage>
        <taxon>Bacteria</taxon>
        <taxon>Candidatus Woeseibacteriota</taxon>
    </lineage>
</organism>